<dbReference type="Proteomes" id="UP001060085">
    <property type="component" value="Linkage Group LG06"/>
</dbReference>
<name>A0ACC0A9A6_CATRO</name>
<gene>
    <name evidence="1" type="ORF">M9H77_26268</name>
</gene>
<organism evidence="1 2">
    <name type="scientific">Catharanthus roseus</name>
    <name type="common">Madagascar periwinkle</name>
    <name type="synonym">Vinca rosea</name>
    <dbReference type="NCBI Taxonomy" id="4058"/>
    <lineage>
        <taxon>Eukaryota</taxon>
        <taxon>Viridiplantae</taxon>
        <taxon>Streptophyta</taxon>
        <taxon>Embryophyta</taxon>
        <taxon>Tracheophyta</taxon>
        <taxon>Spermatophyta</taxon>
        <taxon>Magnoliopsida</taxon>
        <taxon>eudicotyledons</taxon>
        <taxon>Gunneridae</taxon>
        <taxon>Pentapetalae</taxon>
        <taxon>asterids</taxon>
        <taxon>lamiids</taxon>
        <taxon>Gentianales</taxon>
        <taxon>Apocynaceae</taxon>
        <taxon>Rauvolfioideae</taxon>
        <taxon>Vinceae</taxon>
        <taxon>Catharanthinae</taxon>
        <taxon>Catharanthus</taxon>
    </lineage>
</organism>
<accession>A0ACC0A9A6</accession>
<protein>
    <submittedName>
        <fullName evidence="1">Uncharacterized protein</fullName>
    </submittedName>
</protein>
<comment type="caution">
    <text evidence="1">The sequence shown here is derived from an EMBL/GenBank/DDBJ whole genome shotgun (WGS) entry which is preliminary data.</text>
</comment>
<evidence type="ECO:0000313" key="2">
    <source>
        <dbReference type="Proteomes" id="UP001060085"/>
    </source>
</evidence>
<dbReference type="EMBL" id="CM044706">
    <property type="protein sequence ID" value="KAI5657475.1"/>
    <property type="molecule type" value="Genomic_DNA"/>
</dbReference>
<keyword evidence="2" id="KW-1185">Reference proteome</keyword>
<proteinExistence type="predicted"/>
<sequence length="355" mass="41209">MIGVRYRHLCHLYMKLVARAAESEKTYKMVEDGMQKMLETVNEGLKNKQVEIVSIDIVGNGRGGSSSTIASSNIGSVNEAARLTKEQLKQTKQFKKSHVPPRNILRFFREQNVGCAVSAQKIYNVVAKIKKNKMHRRNTVDEVLCLSAQWGYTIFYRNNEDSNVLSDNVVAYTISIAMIRTLLYVLIMNISYKTNKLRHIDKYLNKSSIDMFYRLCQLAANQFLMMCRRHINQNVLAKLTEMVKDKKVTTRFVSGTWHKLINEIDEAEYRRKLDGLKTKWQQRPDFIHYLFNTWLNPLANKFWTVWTSKVLHFGVETTNRAKSEHSVLKLWLSTYHGDLDTVFLNIDSLIEGQIA</sequence>
<reference evidence="2" key="1">
    <citation type="journal article" date="2023" name="Nat. Plants">
        <title>Single-cell RNA sequencing provides a high-resolution roadmap for understanding the multicellular compartmentation of specialized metabolism.</title>
        <authorList>
            <person name="Sun S."/>
            <person name="Shen X."/>
            <person name="Li Y."/>
            <person name="Li Y."/>
            <person name="Wang S."/>
            <person name="Li R."/>
            <person name="Zhang H."/>
            <person name="Shen G."/>
            <person name="Guo B."/>
            <person name="Wei J."/>
            <person name="Xu J."/>
            <person name="St-Pierre B."/>
            <person name="Chen S."/>
            <person name="Sun C."/>
        </authorList>
    </citation>
    <scope>NUCLEOTIDE SEQUENCE [LARGE SCALE GENOMIC DNA]</scope>
</reference>
<evidence type="ECO:0000313" key="1">
    <source>
        <dbReference type="EMBL" id="KAI5657475.1"/>
    </source>
</evidence>